<dbReference type="GO" id="GO:0015288">
    <property type="term" value="F:porin activity"/>
    <property type="evidence" value="ECO:0007669"/>
    <property type="project" value="InterPro"/>
</dbReference>
<gene>
    <name evidence="3" type="ORF">GIW81_12790</name>
</gene>
<dbReference type="AlphaFoldDB" id="A0A6I3KMS9"/>
<sequence>MRKFSSAFAFTLTFAVLSASGNTLAQAADLGGGCCADLEERIAELEMTTARKGNRKVSVTITGYVTKQIMFWDDGVEHNAYINDIGPTQATNFRITGEATIAPGWKAGYMMRIQDLTDNPMGADQNVSSIDQGLNVQMAHWYIASKDYGKLAVGRNALAAKSAAMFTDLSGTQVIANYVLFDGGAFFMRSNGVLLPVKWGDLGYCYAQQRPWGGDCDGIVMNGVRYDSPVMAGFSISASYGEDDDWEVAGRYTGTVSGFKLAFGIGYSVNTDQLTQPPPISFSKESAVFQVGGYAQHLATGLFLHAAYGEEDNNNKKTLAGFTEPDSNQWYVKGGIRRQWMSLGHTVLYGEAGTYIDQMGPIALSAGATSSEFTRWGVGAVQEIDAASMSIWLKYREHTAEVTGFAPAGIDDFRYVSTGALINF</sequence>
<comment type="caution">
    <text evidence="3">The sequence shown here is derived from an EMBL/GenBank/DDBJ whole genome shotgun (WGS) entry which is preliminary data.</text>
</comment>
<dbReference type="InterPro" id="IPR023614">
    <property type="entry name" value="Porin_dom_sf"/>
</dbReference>
<dbReference type="InterPro" id="IPR033900">
    <property type="entry name" value="Gram_neg_porin_domain"/>
</dbReference>
<dbReference type="GO" id="GO:0016020">
    <property type="term" value="C:membrane"/>
    <property type="evidence" value="ECO:0007669"/>
    <property type="project" value="InterPro"/>
</dbReference>
<evidence type="ECO:0000313" key="3">
    <source>
        <dbReference type="EMBL" id="MTD95210.1"/>
    </source>
</evidence>
<dbReference type="Pfam" id="PF13609">
    <property type="entry name" value="Porin_4"/>
    <property type="match status" value="1"/>
</dbReference>
<evidence type="ECO:0000313" key="4">
    <source>
        <dbReference type="Proteomes" id="UP000440694"/>
    </source>
</evidence>
<reference evidence="3 4" key="1">
    <citation type="submission" date="2019-11" db="EMBL/GenBank/DDBJ databases">
        <title>Identification of a novel strain.</title>
        <authorList>
            <person name="Xu Q."/>
            <person name="Wang G."/>
        </authorList>
    </citation>
    <scope>NUCLEOTIDE SEQUENCE [LARGE SCALE GENOMIC DNA]</scope>
    <source>
        <strain evidence="4">xq</strain>
    </source>
</reference>
<proteinExistence type="predicted"/>
<feature type="domain" description="Porin" evidence="2">
    <location>
        <begin position="18"/>
        <end position="383"/>
    </location>
</feature>
<keyword evidence="1" id="KW-0732">Signal</keyword>
<dbReference type="RefSeq" id="WP_154739775.1">
    <property type="nucleotide sequence ID" value="NZ_WMBQ01000002.1"/>
</dbReference>
<feature type="signal peptide" evidence="1">
    <location>
        <begin position="1"/>
        <end position="27"/>
    </location>
</feature>
<keyword evidence="4" id="KW-1185">Reference proteome</keyword>
<organism evidence="3 4">
    <name type="scientific">Hyphomicrobium album</name>
    <dbReference type="NCBI Taxonomy" id="2665159"/>
    <lineage>
        <taxon>Bacteria</taxon>
        <taxon>Pseudomonadati</taxon>
        <taxon>Pseudomonadota</taxon>
        <taxon>Alphaproteobacteria</taxon>
        <taxon>Hyphomicrobiales</taxon>
        <taxon>Hyphomicrobiaceae</taxon>
        <taxon>Hyphomicrobium</taxon>
    </lineage>
</organism>
<protein>
    <submittedName>
        <fullName evidence="3">Porin</fullName>
    </submittedName>
</protein>
<dbReference type="SUPFAM" id="SSF56935">
    <property type="entry name" value="Porins"/>
    <property type="match status" value="1"/>
</dbReference>
<evidence type="ECO:0000259" key="2">
    <source>
        <dbReference type="Pfam" id="PF13609"/>
    </source>
</evidence>
<dbReference type="EMBL" id="WMBQ01000002">
    <property type="protein sequence ID" value="MTD95210.1"/>
    <property type="molecule type" value="Genomic_DNA"/>
</dbReference>
<evidence type="ECO:0000256" key="1">
    <source>
        <dbReference type="SAM" id="SignalP"/>
    </source>
</evidence>
<dbReference type="Gene3D" id="2.40.160.10">
    <property type="entry name" value="Porin"/>
    <property type="match status" value="1"/>
</dbReference>
<dbReference type="Proteomes" id="UP000440694">
    <property type="component" value="Unassembled WGS sequence"/>
</dbReference>
<name>A0A6I3KMS9_9HYPH</name>
<accession>A0A6I3KMS9</accession>
<feature type="chain" id="PRO_5026037980" evidence="1">
    <location>
        <begin position="28"/>
        <end position="424"/>
    </location>
</feature>